<evidence type="ECO:0000259" key="2">
    <source>
        <dbReference type="PROSITE" id="PS50937"/>
    </source>
</evidence>
<dbReference type="InterPro" id="IPR000551">
    <property type="entry name" value="MerR-type_HTH_dom"/>
</dbReference>
<evidence type="ECO:0000313" key="4">
    <source>
        <dbReference type="Proteomes" id="UP000054837"/>
    </source>
</evidence>
<dbReference type="GO" id="GO:0003677">
    <property type="term" value="F:DNA binding"/>
    <property type="evidence" value="ECO:0007669"/>
    <property type="project" value="InterPro"/>
</dbReference>
<dbReference type="Pfam" id="PF13411">
    <property type="entry name" value="MerR_1"/>
    <property type="match status" value="1"/>
</dbReference>
<feature type="region of interest" description="Disordered" evidence="1">
    <location>
        <begin position="59"/>
        <end position="83"/>
    </location>
</feature>
<dbReference type="STRING" id="767452.AVL62_08235"/>
<protein>
    <recommendedName>
        <fullName evidence="2">HTH merR-type domain-containing protein</fullName>
    </recommendedName>
</protein>
<evidence type="ECO:0000313" key="3">
    <source>
        <dbReference type="EMBL" id="KUG51916.1"/>
    </source>
</evidence>
<comment type="caution">
    <text evidence="3">The sequence shown here is derived from an EMBL/GenBank/DDBJ whole genome shotgun (WGS) entry which is preliminary data.</text>
</comment>
<proteinExistence type="predicted"/>
<reference evidence="3 4" key="1">
    <citation type="submission" date="2015-12" db="EMBL/GenBank/DDBJ databases">
        <title>Serinicoccus chungangenesis strain CD08_5 genome sequencing and assembly.</title>
        <authorList>
            <person name="Chander A.M."/>
            <person name="Kaur G."/>
            <person name="Nair G.R."/>
            <person name="Dhawan D.K."/>
            <person name="Kochhar R.K."/>
            <person name="Mayilraj S."/>
            <person name="Bhadada S.K."/>
        </authorList>
    </citation>
    <scope>NUCLEOTIDE SEQUENCE [LARGE SCALE GENOMIC DNA]</scope>
    <source>
        <strain evidence="3 4">CD08_5</strain>
    </source>
</reference>
<organism evidence="3 4">
    <name type="scientific">Serinicoccus chungangensis</name>
    <dbReference type="NCBI Taxonomy" id="767452"/>
    <lineage>
        <taxon>Bacteria</taxon>
        <taxon>Bacillati</taxon>
        <taxon>Actinomycetota</taxon>
        <taxon>Actinomycetes</taxon>
        <taxon>Micrococcales</taxon>
        <taxon>Ornithinimicrobiaceae</taxon>
        <taxon>Serinicoccus</taxon>
    </lineage>
</organism>
<accession>A0A0W8I2F7</accession>
<gene>
    <name evidence="3" type="ORF">AVL62_08235</name>
</gene>
<name>A0A0W8I2F7_9MICO</name>
<dbReference type="EMBL" id="LQBL01000031">
    <property type="protein sequence ID" value="KUG51916.1"/>
    <property type="molecule type" value="Genomic_DNA"/>
</dbReference>
<dbReference type="RefSeq" id="WP_058892211.1">
    <property type="nucleotide sequence ID" value="NZ_LQBL01000031.1"/>
</dbReference>
<feature type="domain" description="HTH merR-type" evidence="2">
    <location>
        <begin position="1"/>
        <end position="39"/>
    </location>
</feature>
<evidence type="ECO:0000256" key="1">
    <source>
        <dbReference type="SAM" id="MobiDB-lite"/>
    </source>
</evidence>
<sequence length="191" mass="20395">MSRTQARYDASHVERLTLVRALTEVGGLSLAAVRRVLDAIEEPDLSLLDVMAVAQRSLLAGPDTPPEDGAEPSCDPSDVPDSRSRRFVADRGWQVHPGDPVLDQLDAAWEACDRAGLGLDEERMGRYADAVEQIGRTDVGSVPRTSPQAAVRQVVLGTVLVDPVLAALRRLAQQHVAVSSSASPRSGMLGP</sequence>
<dbReference type="GO" id="GO:0006355">
    <property type="term" value="P:regulation of DNA-templated transcription"/>
    <property type="evidence" value="ECO:0007669"/>
    <property type="project" value="InterPro"/>
</dbReference>
<dbReference type="PROSITE" id="PS50937">
    <property type="entry name" value="HTH_MERR_2"/>
    <property type="match status" value="1"/>
</dbReference>
<keyword evidence="4" id="KW-1185">Reference proteome</keyword>
<dbReference type="AlphaFoldDB" id="A0A0W8I2F7"/>
<dbReference type="Proteomes" id="UP000054837">
    <property type="component" value="Unassembled WGS sequence"/>
</dbReference>